<evidence type="ECO:0000313" key="3">
    <source>
        <dbReference type="Proteomes" id="UP000214880"/>
    </source>
</evidence>
<evidence type="ECO:0000313" key="2">
    <source>
        <dbReference type="EMBL" id="SDM11867.1"/>
    </source>
</evidence>
<reference evidence="2 3" key="1">
    <citation type="submission" date="2016-10" db="EMBL/GenBank/DDBJ databases">
        <authorList>
            <person name="de Groot N.N."/>
        </authorList>
    </citation>
    <scope>NUCLEOTIDE SEQUENCE [LARGE SCALE GENOMIC DNA]</scope>
    <source>
        <strain evidence="2 3">DSM 1736</strain>
    </source>
</reference>
<dbReference type="SUPFAM" id="SSF53920">
    <property type="entry name" value="Fe-only hydrogenase"/>
    <property type="match status" value="1"/>
</dbReference>
<dbReference type="PANTHER" id="PTHR11615">
    <property type="entry name" value="NITRATE, FORMATE, IRON DEHYDROGENASE"/>
    <property type="match status" value="1"/>
</dbReference>
<dbReference type="Pfam" id="PF02906">
    <property type="entry name" value="Fe_hyd_lg_C"/>
    <property type="match status" value="1"/>
</dbReference>
<accession>A0A1G9QMT8</accession>
<evidence type="ECO:0000259" key="1">
    <source>
        <dbReference type="Pfam" id="PF02906"/>
    </source>
</evidence>
<protein>
    <submittedName>
        <fullName evidence="2">Iron only hydrogenase large subunit, C-terminal domain</fullName>
    </submittedName>
</protein>
<keyword evidence="3" id="KW-1185">Reference proteome</keyword>
<organism evidence="2 3">
    <name type="scientific">Dendrosporobacter quercicolus</name>
    <dbReference type="NCBI Taxonomy" id="146817"/>
    <lineage>
        <taxon>Bacteria</taxon>
        <taxon>Bacillati</taxon>
        <taxon>Bacillota</taxon>
        <taxon>Negativicutes</taxon>
        <taxon>Selenomonadales</taxon>
        <taxon>Sporomusaceae</taxon>
        <taxon>Dendrosporobacter</taxon>
    </lineage>
</organism>
<dbReference type="STRING" id="146817.SAMN04488502_102221"/>
<name>A0A1G9QMT8_9FIRM</name>
<dbReference type="InterPro" id="IPR004108">
    <property type="entry name" value="Fe_hydrogenase_lsu_C"/>
</dbReference>
<dbReference type="OrthoDB" id="9798098at2"/>
<dbReference type="Proteomes" id="UP000214880">
    <property type="component" value="Unassembled WGS sequence"/>
</dbReference>
<dbReference type="AlphaFoldDB" id="A0A1G9QMT8"/>
<sequence>MQTFKDLYKKIQNATAGGEPRRDLFDDFDQSQLNCLFQPEIHPVFWSLEACLVKASEAGKNITKDVRACIESLHSKKKLAYALIAPAFIGQFSEEVTPGMLRNVFKQMGFDGMVEIAVFADILTLKEALEFDKNINTENDYQLTSCCCPMWIAMIRKIYSELMPHVPATVSPMIAAGRTVKILQPDALTVFIGPCVAKKAEAKEPDLQGAIDHVLTFQETQELFALLNVDLTLFAANEKENSSRAGRIYARVGGVSEAVKNTVERLNPDRKIAIKTRQADGVVNCKAMINELVSGRISANFFEGMGCIGGCVGGPKSIINKDEARDQVNAYGEKALYPTPIDNPYVIELLHRLGFDTPESLIEDNQFFTRKF</sequence>
<dbReference type="Gene3D" id="3.40.950.10">
    <property type="entry name" value="Fe-only Hydrogenase (Larger Subunit), Chain L, domain 3"/>
    <property type="match status" value="1"/>
</dbReference>
<dbReference type="InterPro" id="IPR009016">
    <property type="entry name" value="Fe_hydrogenase"/>
</dbReference>
<dbReference type="EMBL" id="FNHB01000002">
    <property type="protein sequence ID" value="SDM11867.1"/>
    <property type="molecule type" value="Genomic_DNA"/>
</dbReference>
<dbReference type="InterPro" id="IPR050340">
    <property type="entry name" value="Cytosolic_Fe-S_CAF"/>
</dbReference>
<feature type="domain" description="Iron hydrogenase large subunit C-terminal" evidence="1">
    <location>
        <begin position="80"/>
        <end position="315"/>
    </location>
</feature>
<proteinExistence type="predicted"/>
<gene>
    <name evidence="2" type="ORF">SAMN04488502_102221</name>
</gene>
<dbReference type="RefSeq" id="WP_092070539.1">
    <property type="nucleotide sequence ID" value="NZ_FNHB01000002.1"/>
</dbReference>